<reference evidence="2 3" key="1">
    <citation type="journal article" date="2006" name="Science">
        <title>Phytophthora genome sequences uncover evolutionary origins and mechanisms of pathogenesis.</title>
        <authorList>
            <person name="Tyler B.M."/>
            <person name="Tripathy S."/>
            <person name="Zhang X."/>
            <person name="Dehal P."/>
            <person name="Jiang R.H."/>
            <person name="Aerts A."/>
            <person name="Arredondo F.D."/>
            <person name="Baxter L."/>
            <person name="Bensasson D."/>
            <person name="Beynon J.L."/>
            <person name="Chapman J."/>
            <person name="Damasceno C.M."/>
            <person name="Dorrance A.E."/>
            <person name="Dou D."/>
            <person name="Dickerman A.W."/>
            <person name="Dubchak I.L."/>
            <person name="Garbelotto M."/>
            <person name="Gijzen M."/>
            <person name="Gordon S.G."/>
            <person name="Govers F."/>
            <person name="Grunwald N.J."/>
            <person name="Huang W."/>
            <person name="Ivors K.L."/>
            <person name="Jones R.W."/>
            <person name="Kamoun S."/>
            <person name="Krampis K."/>
            <person name="Lamour K.H."/>
            <person name="Lee M.K."/>
            <person name="McDonald W.H."/>
            <person name="Medina M."/>
            <person name="Meijer H.J."/>
            <person name="Nordberg E.K."/>
            <person name="Maclean D.J."/>
            <person name="Ospina-Giraldo M.D."/>
            <person name="Morris P.F."/>
            <person name="Phuntumart V."/>
            <person name="Putnam N.H."/>
            <person name="Rash S."/>
            <person name="Rose J.K."/>
            <person name="Sakihama Y."/>
            <person name="Salamov A.A."/>
            <person name="Savidor A."/>
            <person name="Scheuring C.F."/>
            <person name="Smith B.M."/>
            <person name="Sobral B.W."/>
            <person name="Terry A."/>
            <person name="Torto-Alalibo T.A."/>
            <person name="Win J."/>
            <person name="Xu Z."/>
            <person name="Zhang H."/>
            <person name="Grigoriev I.V."/>
            <person name="Rokhsar D.S."/>
            <person name="Boore J.L."/>
        </authorList>
    </citation>
    <scope>NUCLEOTIDE SEQUENCE [LARGE SCALE GENOMIC DNA]</scope>
    <source>
        <strain evidence="2 3">P6497</strain>
    </source>
</reference>
<dbReference type="GeneID" id="20646230"/>
<name>G4ZG22_PHYSP</name>
<dbReference type="KEGG" id="psoj:PHYSODRAFT_331104"/>
<evidence type="ECO:0000313" key="2">
    <source>
        <dbReference type="EMBL" id="EGZ17089.1"/>
    </source>
</evidence>
<organism evidence="2 3">
    <name type="scientific">Phytophthora sojae (strain P6497)</name>
    <name type="common">Soybean stem and root rot agent</name>
    <name type="synonym">Phytophthora megasperma f. sp. glycines</name>
    <dbReference type="NCBI Taxonomy" id="1094619"/>
    <lineage>
        <taxon>Eukaryota</taxon>
        <taxon>Sar</taxon>
        <taxon>Stramenopiles</taxon>
        <taxon>Oomycota</taxon>
        <taxon>Peronosporomycetes</taxon>
        <taxon>Peronosporales</taxon>
        <taxon>Peronosporaceae</taxon>
        <taxon>Phytophthora</taxon>
    </lineage>
</organism>
<feature type="domain" description="DUF6604" evidence="1">
    <location>
        <begin position="251"/>
        <end position="462"/>
    </location>
</feature>
<dbReference type="AlphaFoldDB" id="G4ZG22"/>
<dbReference type="InParanoid" id="G4ZG22"/>
<dbReference type="RefSeq" id="XP_009526147.1">
    <property type="nucleotide sequence ID" value="XM_009527852.1"/>
</dbReference>
<accession>G4ZG22</accession>
<dbReference type="Pfam" id="PF20253">
    <property type="entry name" value="DUF6604"/>
    <property type="match status" value="1"/>
</dbReference>
<gene>
    <name evidence="2" type="ORF">PHYSODRAFT_331104</name>
</gene>
<dbReference type="EMBL" id="JH159154">
    <property type="protein sequence ID" value="EGZ17089.1"/>
    <property type="molecule type" value="Genomic_DNA"/>
</dbReference>
<keyword evidence="3" id="KW-1185">Reference proteome</keyword>
<sequence>MLDGASVVNGFLEKILRKCSQELRGVNRSQVNIYDPRVPEEDKKPLRLATPLDGLGVKLEEALIVQVELNAPIFVNQIYLHGLSTDSPHLEREELMERVYTSLWADNNRFVLLSAPSASGKSSLLILYAHRYTHLNCIKDQQHVIMLNDAEEHFDDLEFWNILIPTELQSLVTFEIRDLLLNDEEAREFLDLPLMGLPYRFKKKQFIDLLGIGHDSREAASMPHLQWMTLLSLSSIATTKEKFHEAPKYSRYKRATAFFLDWLLRARGRGRHTGRRVQLETFSLVVEEIATNPSILTPKLMQELPKALAACQCAITFRQHVASFFADGDGGHQHFLELLRSWLINLQGVVTEQQQAAVQSESSKFENYYNVLEVDKDYFPDTETLLKDKGASKRTREERERVFNEAFATDLKFEVLDLFMKLEELVEEVFKVYEQVKSGERSMVEETIVAKLAMDMANSKAATLQLHYPAFKTAVVISLHNLALIFPENYSRDVNTSGVGKYGEKYREEHTPKYMLLDANKPVLFLVQQFPFLYNTIRVLDSRKVTIPVVFACLCWIKSVAALQGNAGLSRNVIMSFKHSRELVRIMETTVAKGALLASSKEVHDILKEFAAKMKSTSRDHCTARLNPLMAGFMMVDNIYYFQYLASTAVMATPILRAFGHLYNALVGQEYLDRIPFFEKILELYASMIFTPSRATAVHVEDSALLLVLDGLAAKPFYFDLATTGSQDTIALERAMAAIPRVVCYMYGIESSTVGPEKE</sequence>
<protein>
    <recommendedName>
        <fullName evidence="1">DUF6604 domain-containing protein</fullName>
    </recommendedName>
</protein>
<evidence type="ECO:0000259" key="1">
    <source>
        <dbReference type="Pfam" id="PF20253"/>
    </source>
</evidence>
<proteinExistence type="predicted"/>
<dbReference type="Proteomes" id="UP000002640">
    <property type="component" value="Unassembled WGS sequence"/>
</dbReference>
<dbReference type="InterPro" id="IPR046539">
    <property type="entry name" value="DUF6604"/>
</dbReference>
<evidence type="ECO:0000313" key="3">
    <source>
        <dbReference type="Proteomes" id="UP000002640"/>
    </source>
</evidence>